<keyword evidence="2" id="KW-0378">Hydrolase</keyword>
<dbReference type="InterPro" id="IPR036063">
    <property type="entry name" value="Smr_dom_sf"/>
</dbReference>
<comment type="caution">
    <text evidence="2">The sequence shown here is derived from an EMBL/GenBank/DDBJ whole genome shotgun (WGS) entry which is preliminary data.</text>
</comment>
<organism evidence="2 3">
    <name type="scientific">Aliidiomarina sedimenti</name>
    <dbReference type="NCBI Taxonomy" id="1933879"/>
    <lineage>
        <taxon>Bacteria</taxon>
        <taxon>Pseudomonadati</taxon>
        <taxon>Pseudomonadota</taxon>
        <taxon>Gammaproteobacteria</taxon>
        <taxon>Alteromonadales</taxon>
        <taxon>Idiomarinaceae</taxon>
        <taxon>Aliidiomarina</taxon>
    </lineage>
</organism>
<dbReference type="Pfam" id="PF01713">
    <property type="entry name" value="Smr"/>
    <property type="match status" value="1"/>
</dbReference>
<dbReference type="Gene3D" id="3.30.1370.110">
    <property type="match status" value="1"/>
</dbReference>
<dbReference type="Proteomes" id="UP000287410">
    <property type="component" value="Unassembled WGS sequence"/>
</dbReference>
<dbReference type="EMBL" id="PIPN01000003">
    <property type="protein sequence ID" value="RUO29864.1"/>
    <property type="molecule type" value="Genomic_DNA"/>
</dbReference>
<gene>
    <name evidence="2" type="ORF">CWE12_07790</name>
</gene>
<protein>
    <submittedName>
        <fullName evidence="2">DNA endonuclease SmrA</fullName>
    </submittedName>
</protein>
<accession>A0ABY0BYZ3</accession>
<dbReference type="SUPFAM" id="SSF160443">
    <property type="entry name" value="SMR domain-like"/>
    <property type="match status" value="1"/>
</dbReference>
<sequence>MEVPMYDNNRSQDDSFDSLLGDDVVPLKHDTIGDIRQAFTPTLAQLERQKAAAAEAQDQPADALSEIIQHWLEPGEVISWRHDGVQDGVFRSLKRGDYTPSASLSLQQHNVTQARHALANFIHDCYQRGVRNALIIHGMSKHSQPKPGLLRSLCGQWLPQLEPVLAAHSARPEHGGLGATYVMIRKNNAAKIANKERNRRR</sequence>
<evidence type="ECO:0000313" key="3">
    <source>
        <dbReference type="Proteomes" id="UP000287410"/>
    </source>
</evidence>
<dbReference type="PANTHER" id="PTHR35562:SF2">
    <property type="entry name" value="DNA ENDONUCLEASE SMRA-RELATED"/>
    <property type="match status" value="1"/>
</dbReference>
<reference evidence="2 3" key="1">
    <citation type="journal article" date="2018" name="Front. Microbiol.">
        <title>Genome-Based Analysis Reveals the Taxonomy and Diversity of the Family Idiomarinaceae.</title>
        <authorList>
            <person name="Liu Y."/>
            <person name="Lai Q."/>
            <person name="Shao Z."/>
        </authorList>
    </citation>
    <scope>NUCLEOTIDE SEQUENCE [LARGE SCALE GENOMIC DNA]</scope>
    <source>
        <strain evidence="2 3">GBSy1</strain>
    </source>
</reference>
<keyword evidence="2" id="KW-0255">Endonuclease</keyword>
<dbReference type="PROSITE" id="PS50828">
    <property type="entry name" value="SMR"/>
    <property type="match status" value="1"/>
</dbReference>
<keyword evidence="2" id="KW-0540">Nuclease</keyword>
<proteinExistence type="predicted"/>
<name>A0ABY0BYZ3_9GAMM</name>
<dbReference type="GO" id="GO:0004519">
    <property type="term" value="F:endonuclease activity"/>
    <property type="evidence" value="ECO:0007669"/>
    <property type="project" value="UniProtKB-KW"/>
</dbReference>
<keyword evidence="3" id="KW-1185">Reference proteome</keyword>
<evidence type="ECO:0000313" key="2">
    <source>
        <dbReference type="EMBL" id="RUO29864.1"/>
    </source>
</evidence>
<dbReference type="InterPro" id="IPR002625">
    <property type="entry name" value="Smr_dom"/>
</dbReference>
<dbReference type="InterPro" id="IPR047688">
    <property type="entry name" value="Endonuc_SmrA"/>
</dbReference>
<dbReference type="PANTHER" id="PTHR35562">
    <property type="entry name" value="DNA ENDONUCLEASE SMRA-RELATED"/>
    <property type="match status" value="1"/>
</dbReference>
<feature type="domain" description="Smr" evidence="1">
    <location>
        <begin position="111"/>
        <end position="185"/>
    </location>
</feature>
<evidence type="ECO:0000259" key="1">
    <source>
        <dbReference type="PROSITE" id="PS50828"/>
    </source>
</evidence>
<dbReference type="NCBIfam" id="NF033154">
    <property type="entry name" value="endonuc_SmrA"/>
    <property type="match status" value="1"/>
</dbReference>